<dbReference type="PANTHER" id="PTHR11373">
    <property type="entry name" value="DEOXYNUCLEOSIDE TRIPHOSPHATE TRIPHOSPHOHYDROLASE"/>
    <property type="match status" value="1"/>
</dbReference>
<dbReference type="InterPro" id="IPR023293">
    <property type="entry name" value="dGTP_triP_hydro_central_sf"/>
</dbReference>
<dbReference type="InterPro" id="IPR006261">
    <property type="entry name" value="dGTPase"/>
</dbReference>
<dbReference type="RefSeq" id="WP_069190296.1">
    <property type="nucleotide sequence ID" value="NZ_FLYE01000048.1"/>
</dbReference>
<dbReference type="GO" id="GO:0008832">
    <property type="term" value="F:dGTPase activity"/>
    <property type="evidence" value="ECO:0007669"/>
    <property type="project" value="TreeGrafter"/>
</dbReference>
<keyword evidence="1 3" id="KW-0378">Hydrolase</keyword>
<proteinExistence type="predicted"/>
<dbReference type="PANTHER" id="PTHR11373:SF40">
    <property type="entry name" value="DEOXYGUANOSINETRIPHOSPHATE TRIPHOSPHOHYDROLASE-LIKE PROTEIN 2"/>
    <property type="match status" value="1"/>
</dbReference>
<dbReference type="Gene3D" id="1.10.3210.10">
    <property type="entry name" value="Hypothetical protein af1432"/>
    <property type="match status" value="1"/>
</dbReference>
<dbReference type="CDD" id="cd00077">
    <property type="entry name" value="HDc"/>
    <property type="match status" value="1"/>
</dbReference>
<dbReference type="STRING" id="1867952.MTBPR1_90144"/>
<evidence type="ECO:0000313" key="3">
    <source>
        <dbReference type="EMBL" id="SCA58297.1"/>
    </source>
</evidence>
<dbReference type="Gene3D" id="1.10.3410.10">
    <property type="entry name" value="putative deoxyguanosinetriphosphate triphosphohydrolase like domain"/>
    <property type="match status" value="1"/>
</dbReference>
<gene>
    <name evidence="3" type="ORF">MTBPR1_90144</name>
</gene>
<dbReference type="InterPro" id="IPR003607">
    <property type="entry name" value="HD/PDEase_dom"/>
</dbReference>
<dbReference type="InterPro" id="IPR050135">
    <property type="entry name" value="dGTPase-like"/>
</dbReference>
<feature type="domain" description="HD" evidence="2">
    <location>
        <begin position="62"/>
        <end position="251"/>
    </location>
</feature>
<evidence type="ECO:0000259" key="2">
    <source>
        <dbReference type="PROSITE" id="PS51831"/>
    </source>
</evidence>
<dbReference type="SUPFAM" id="SSF109604">
    <property type="entry name" value="HD-domain/PDEase-like"/>
    <property type="match status" value="1"/>
</dbReference>
<evidence type="ECO:0000313" key="4">
    <source>
        <dbReference type="Proteomes" id="UP000231658"/>
    </source>
</evidence>
<dbReference type="PROSITE" id="PS51831">
    <property type="entry name" value="HD"/>
    <property type="match status" value="1"/>
</dbReference>
<evidence type="ECO:0000256" key="1">
    <source>
        <dbReference type="ARBA" id="ARBA00022801"/>
    </source>
</evidence>
<reference evidence="3 4" key="1">
    <citation type="submission" date="2016-07" db="EMBL/GenBank/DDBJ databases">
        <authorList>
            <person name="Lefevre C.T."/>
        </authorList>
    </citation>
    <scope>NUCLEOTIDE SEQUENCE [LARGE SCALE GENOMIC DNA]</scope>
    <source>
        <strain evidence="3">PR1</strain>
    </source>
</reference>
<dbReference type="InterPro" id="IPR006674">
    <property type="entry name" value="HD_domain"/>
</dbReference>
<dbReference type="EMBL" id="FLYE01000048">
    <property type="protein sequence ID" value="SCA58297.1"/>
    <property type="molecule type" value="Genomic_DNA"/>
</dbReference>
<dbReference type="NCBIfam" id="TIGR01353">
    <property type="entry name" value="dGTP_triPase"/>
    <property type="match status" value="1"/>
</dbReference>
<organism evidence="3 4">
    <name type="scientific">Candidatus Terasakiella magnetica</name>
    <dbReference type="NCBI Taxonomy" id="1867952"/>
    <lineage>
        <taxon>Bacteria</taxon>
        <taxon>Pseudomonadati</taxon>
        <taxon>Pseudomonadota</taxon>
        <taxon>Alphaproteobacteria</taxon>
        <taxon>Rhodospirillales</taxon>
        <taxon>Terasakiellaceae</taxon>
        <taxon>Terasakiella</taxon>
    </lineage>
</organism>
<dbReference type="Pfam" id="PF01966">
    <property type="entry name" value="HD"/>
    <property type="match status" value="1"/>
</dbReference>
<keyword evidence="4" id="KW-1185">Reference proteome</keyword>
<dbReference type="InterPro" id="IPR027432">
    <property type="entry name" value="dGTP_triphosphohydrolase_C"/>
</dbReference>
<protein>
    <submittedName>
        <fullName evidence="3">Deoxyguanosinetriphosphate triphosphohydrolase-like protein</fullName>
    </submittedName>
</protein>
<dbReference type="GO" id="GO:0006203">
    <property type="term" value="P:dGTP catabolic process"/>
    <property type="evidence" value="ECO:0007669"/>
    <property type="project" value="TreeGrafter"/>
</dbReference>
<dbReference type="Proteomes" id="UP000231658">
    <property type="component" value="Unassembled WGS sequence"/>
</dbReference>
<dbReference type="AlphaFoldDB" id="A0A1C3RLZ0"/>
<accession>A0A1C3RLZ0</accession>
<dbReference type="Gene3D" id="1.10.3550.10">
    <property type="entry name" value="eoxyguanosinetriphosphate triphosphohydrolase domain-like"/>
    <property type="match status" value="1"/>
</dbReference>
<dbReference type="SMART" id="SM00471">
    <property type="entry name" value="HDc"/>
    <property type="match status" value="1"/>
</dbReference>
<sequence>MMNWTDLLCTGRIGVKGEAMVGREESPFLLDLDRITFSSFFRRLQDKTQVHPLSEGGRVRSRLTHSVEVASVGRSLGFGVGRKLIEAGRDIPEHITPHDFGYIVQVACLSHDIGNPPFGHAGESAIGQWFKDHGDQVFDGSMTEAEKADLYNFEGNAQGFRILNKLDYFRESGGFRMSYATLGAFTKYPGDASPKGQKYIEGKKAGFCQAEKDLFEQIATRLGLIKRGQDTLWCRHPLAYLMEAADDICYRVADLEDGVTMECVSFEAVEHHLAPLAWSHKHGETIAARREDLLNAAWYQDMSKSEKLGFLRSKAIGNLTKATVDAFMENEGKLLSGELDEELLALTPFSQEADACKVFAGQSIFGTTRKLEIETASFEILGQLLNCFSTALLDFEKNEGDISRTTPQNQRLLKMMDLPVTYGVGRYEHLLQVTDFISGLSDRSAVNLYKVIKGVSL</sequence>
<name>A0A1C3RLZ0_9PROT</name>